<accession>N9G6T9</accession>
<gene>
    <name evidence="2" type="ORF">F923_01201</name>
</gene>
<evidence type="ECO:0000313" key="3">
    <source>
        <dbReference type="Proteomes" id="UP000018416"/>
    </source>
</evidence>
<evidence type="ECO:0000256" key="1">
    <source>
        <dbReference type="SAM" id="MobiDB-lite"/>
    </source>
</evidence>
<dbReference type="RefSeq" id="WP_005107058.1">
    <property type="nucleotide sequence ID" value="NZ_KB849836.1"/>
</dbReference>
<proteinExistence type="predicted"/>
<protein>
    <submittedName>
        <fullName evidence="2">Uncharacterized protein</fullName>
    </submittedName>
</protein>
<dbReference type="EMBL" id="APQU01000010">
    <property type="protein sequence ID" value="ENW30632.1"/>
    <property type="molecule type" value="Genomic_DNA"/>
</dbReference>
<dbReference type="HOGENOM" id="CLU_151946_0_0_6"/>
<organism evidence="2 3">
    <name type="scientific">Acinetobacter lwoffii NIPH 478</name>
    <dbReference type="NCBI Taxonomy" id="1217668"/>
    <lineage>
        <taxon>Bacteria</taxon>
        <taxon>Pseudomonadati</taxon>
        <taxon>Pseudomonadota</taxon>
        <taxon>Gammaproteobacteria</taxon>
        <taxon>Moraxellales</taxon>
        <taxon>Moraxellaceae</taxon>
        <taxon>Acinetobacter</taxon>
    </lineage>
</organism>
<dbReference type="Proteomes" id="UP000018416">
    <property type="component" value="Unassembled WGS sequence"/>
</dbReference>
<dbReference type="AlphaFoldDB" id="N9G6T9"/>
<reference evidence="2 3" key="1">
    <citation type="submission" date="2013-02" db="EMBL/GenBank/DDBJ databases">
        <title>The Genome Sequence of Acinetobacter lwoffii NIPH 478.</title>
        <authorList>
            <consortium name="The Broad Institute Genome Sequencing Platform"/>
            <consortium name="The Broad Institute Genome Sequencing Center for Infectious Disease"/>
            <person name="Cerqueira G."/>
            <person name="Feldgarden M."/>
            <person name="Courvalin P."/>
            <person name="Perichon B."/>
            <person name="Grillot-Courvalin C."/>
            <person name="Clermont D."/>
            <person name="Rocha E."/>
            <person name="Yoon E.-J."/>
            <person name="Nemec A."/>
            <person name="Walker B."/>
            <person name="Young S.K."/>
            <person name="Zeng Q."/>
            <person name="Gargeya S."/>
            <person name="Fitzgerald M."/>
            <person name="Haas B."/>
            <person name="Abouelleil A."/>
            <person name="Alvarado L."/>
            <person name="Arachchi H.M."/>
            <person name="Berlin A.M."/>
            <person name="Chapman S.B."/>
            <person name="Dewar J."/>
            <person name="Goldberg J."/>
            <person name="Griggs A."/>
            <person name="Gujja S."/>
            <person name="Hansen M."/>
            <person name="Howarth C."/>
            <person name="Imamovic A."/>
            <person name="Larimer J."/>
            <person name="McCowan C."/>
            <person name="Murphy C."/>
            <person name="Neiman D."/>
            <person name="Pearson M."/>
            <person name="Priest M."/>
            <person name="Roberts A."/>
            <person name="Saif S."/>
            <person name="Shea T."/>
            <person name="Sisk P."/>
            <person name="Sykes S."/>
            <person name="Wortman J."/>
            <person name="Nusbaum C."/>
            <person name="Birren B."/>
        </authorList>
    </citation>
    <scope>NUCLEOTIDE SEQUENCE [LARGE SCALE GENOMIC DNA]</scope>
    <source>
        <strain evidence="2 3">NIPH 478</strain>
    </source>
</reference>
<feature type="region of interest" description="Disordered" evidence="1">
    <location>
        <begin position="1"/>
        <end position="21"/>
    </location>
</feature>
<dbReference type="PATRIC" id="fig|1217668.3.peg.1175"/>
<comment type="caution">
    <text evidence="2">The sequence shown here is derived from an EMBL/GenBank/DDBJ whole genome shotgun (WGS) entry which is preliminary data.</text>
</comment>
<sequence>MATNEEVKQQTSEKPPTQGVGVSGFQADVYAADEKKIDWPHLMAQPKFQMYCVELSRRHHGEVELWIGGFVKDKLMEGEHIFFDQYCAWHDQKGYWKQEDYYGNLING</sequence>
<name>N9G6T9_ACILW</name>
<evidence type="ECO:0000313" key="2">
    <source>
        <dbReference type="EMBL" id="ENW30632.1"/>
    </source>
</evidence>